<dbReference type="GO" id="GO:0003677">
    <property type="term" value="F:DNA binding"/>
    <property type="evidence" value="ECO:0007669"/>
    <property type="project" value="UniProtKB-KW"/>
</dbReference>
<dbReference type="EMBL" id="JAHRHJ020003813">
    <property type="protein sequence ID" value="KAH9290034.1"/>
    <property type="molecule type" value="Genomic_DNA"/>
</dbReference>
<feature type="non-terminal residue" evidence="7">
    <location>
        <position position="1"/>
    </location>
</feature>
<evidence type="ECO:0000256" key="4">
    <source>
        <dbReference type="ARBA" id="ARBA00022833"/>
    </source>
</evidence>
<evidence type="ECO:0000256" key="2">
    <source>
        <dbReference type="ARBA" id="ARBA00022723"/>
    </source>
</evidence>
<comment type="similarity">
    <text evidence="1">Belongs to the replication factor A protein 1 family.</text>
</comment>
<proteinExistence type="inferred from homology"/>
<dbReference type="OMA" id="IEFANME"/>
<dbReference type="Proteomes" id="UP000824469">
    <property type="component" value="Unassembled WGS sequence"/>
</dbReference>
<evidence type="ECO:0000256" key="5">
    <source>
        <dbReference type="ARBA" id="ARBA00023125"/>
    </source>
</evidence>
<dbReference type="AlphaFoldDB" id="A0AA38F2K2"/>
<evidence type="ECO:0000313" key="8">
    <source>
        <dbReference type="Proteomes" id="UP000824469"/>
    </source>
</evidence>
<dbReference type="Gene3D" id="2.40.50.140">
    <property type="entry name" value="Nucleic acid-binding proteins"/>
    <property type="match status" value="2"/>
</dbReference>
<dbReference type="InterPro" id="IPR012340">
    <property type="entry name" value="NA-bd_OB-fold"/>
</dbReference>
<evidence type="ECO:0000256" key="3">
    <source>
        <dbReference type="ARBA" id="ARBA00022771"/>
    </source>
</evidence>
<comment type="caution">
    <text evidence="7">The sequence shown here is derived from an EMBL/GenBank/DDBJ whole genome shotgun (WGS) entry which is preliminary data.</text>
</comment>
<keyword evidence="8" id="KW-1185">Reference proteome</keyword>
<dbReference type="Pfam" id="PF08646">
    <property type="entry name" value="Rep_fac-A_C"/>
    <property type="match status" value="1"/>
</dbReference>
<dbReference type="CDD" id="cd04476">
    <property type="entry name" value="RPA1_DBD_C"/>
    <property type="match status" value="1"/>
</dbReference>
<dbReference type="SUPFAM" id="SSF50249">
    <property type="entry name" value="Nucleic acid-binding proteins"/>
    <property type="match status" value="1"/>
</dbReference>
<keyword evidence="3" id="KW-0863">Zinc-finger</keyword>
<reference evidence="7 8" key="1">
    <citation type="journal article" date="2021" name="Nat. Plants">
        <title>The Taxus genome provides insights into paclitaxel biosynthesis.</title>
        <authorList>
            <person name="Xiong X."/>
            <person name="Gou J."/>
            <person name="Liao Q."/>
            <person name="Li Y."/>
            <person name="Zhou Q."/>
            <person name="Bi G."/>
            <person name="Li C."/>
            <person name="Du R."/>
            <person name="Wang X."/>
            <person name="Sun T."/>
            <person name="Guo L."/>
            <person name="Liang H."/>
            <person name="Lu P."/>
            <person name="Wu Y."/>
            <person name="Zhang Z."/>
            <person name="Ro D.K."/>
            <person name="Shang Y."/>
            <person name="Huang S."/>
            <person name="Yan J."/>
        </authorList>
    </citation>
    <scope>NUCLEOTIDE SEQUENCE [LARGE SCALE GENOMIC DNA]</scope>
    <source>
        <strain evidence="7">Ta-2019</strain>
    </source>
</reference>
<keyword evidence="5" id="KW-0238">DNA-binding</keyword>
<dbReference type="InterPro" id="IPR047192">
    <property type="entry name" value="Euk_RPA1_DBD_C"/>
</dbReference>
<accession>A0AA38F2K2</accession>
<evidence type="ECO:0000313" key="7">
    <source>
        <dbReference type="EMBL" id="KAH9290034.1"/>
    </source>
</evidence>
<dbReference type="InterPro" id="IPR013955">
    <property type="entry name" value="Rep_factor-A_C"/>
</dbReference>
<gene>
    <name evidence="7" type="ORF">KI387_034151</name>
</gene>
<keyword evidence="4" id="KW-0862">Zinc</keyword>
<sequence length="241" mass="26799">QLAVTMPILAVRKAKTAEFRGRTLTSVPSTQLFVAPVVPETESLQIWLTTTEASTSTAPLTTQAAMEKNIADIHACTSPSPNQQIATIATIIHLNMENYCYLALSRLVNNKQCRKKLISSPDSTWHCSKCNLATTTCDYRYALHMMVEDQTGTIWVTAFDDVALTLLGVPTNALKEPIRSTDDLWNIIKQVLFHTYRFIFFVSPSTYKGKEQLSCIVHSMAPAEQDVDHAELITAFLDGTE</sequence>
<keyword evidence="2" id="KW-0479">Metal-binding</keyword>
<dbReference type="GO" id="GO:0008270">
    <property type="term" value="F:zinc ion binding"/>
    <property type="evidence" value="ECO:0007669"/>
    <property type="project" value="UniProtKB-KW"/>
</dbReference>
<name>A0AA38F2K2_TAXCH</name>
<evidence type="ECO:0000256" key="1">
    <source>
        <dbReference type="ARBA" id="ARBA00005690"/>
    </source>
</evidence>
<feature type="domain" description="Replication factor A C-terminal" evidence="6">
    <location>
        <begin position="86"/>
        <end position="229"/>
    </location>
</feature>
<protein>
    <recommendedName>
        <fullName evidence="6">Replication factor A C-terminal domain-containing protein</fullName>
    </recommendedName>
</protein>
<organism evidence="7 8">
    <name type="scientific">Taxus chinensis</name>
    <name type="common">Chinese yew</name>
    <name type="synonym">Taxus wallichiana var. chinensis</name>
    <dbReference type="NCBI Taxonomy" id="29808"/>
    <lineage>
        <taxon>Eukaryota</taxon>
        <taxon>Viridiplantae</taxon>
        <taxon>Streptophyta</taxon>
        <taxon>Embryophyta</taxon>
        <taxon>Tracheophyta</taxon>
        <taxon>Spermatophyta</taxon>
        <taxon>Pinopsida</taxon>
        <taxon>Pinidae</taxon>
        <taxon>Conifers II</taxon>
        <taxon>Cupressales</taxon>
        <taxon>Taxaceae</taxon>
        <taxon>Taxus</taxon>
    </lineage>
</organism>
<evidence type="ECO:0000259" key="6">
    <source>
        <dbReference type="Pfam" id="PF08646"/>
    </source>
</evidence>